<sequence>MQNNYDRAAWFYDSLSRLVFGKALVYIQQKILAHIPANSKVLIVGGGTGWILNEIAALHPTGLQITYVEISENMLHLAQKDYHGRNPVSFVQSAVEDFPITQPYDVIFTAFLFDNFAQDRIDTCLQKLDAGLRPGGLWLFADFHLDVAKPKFWHKYLLQSMLFFFRMLCKVEATRLIPMEPAFRSYGYTIATQYETYGRFIKGIVYRKPEGDP</sequence>
<keyword evidence="3" id="KW-0489">Methyltransferase</keyword>
<dbReference type="SUPFAM" id="SSF53335">
    <property type="entry name" value="S-adenosyl-L-methionine-dependent methyltransferases"/>
    <property type="match status" value="1"/>
</dbReference>
<comment type="caution">
    <text evidence="3">The sequence shown here is derived from an EMBL/GenBank/DDBJ whole genome shotgun (WGS) entry which is preliminary data.</text>
</comment>
<dbReference type="Pfam" id="PF13649">
    <property type="entry name" value="Methyltransf_25"/>
    <property type="match status" value="1"/>
</dbReference>
<dbReference type="RefSeq" id="WP_109675624.1">
    <property type="nucleotide sequence ID" value="NZ_QGDT01000008.1"/>
</dbReference>
<dbReference type="InterPro" id="IPR029063">
    <property type="entry name" value="SAM-dependent_MTases_sf"/>
</dbReference>
<feature type="domain" description="Methyltransferase" evidence="2">
    <location>
        <begin position="41"/>
        <end position="136"/>
    </location>
</feature>
<dbReference type="PROSITE" id="PS01330">
    <property type="entry name" value="PABS_1"/>
    <property type="match status" value="1"/>
</dbReference>
<dbReference type="OrthoDB" id="836632at2"/>
<dbReference type="Gene3D" id="3.40.50.150">
    <property type="entry name" value="Vaccinia Virus protein VP39"/>
    <property type="match status" value="1"/>
</dbReference>
<dbReference type="AlphaFoldDB" id="A0A316AJV7"/>
<dbReference type="PANTHER" id="PTHR43861">
    <property type="entry name" value="TRANS-ACONITATE 2-METHYLTRANSFERASE-RELATED"/>
    <property type="match status" value="1"/>
</dbReference>
<evidence type="ECO:0000313" key="4">
    <source>
        <dbReference type="Proteomes" id="UP000245880"/>
    </source>
</evidence>
<evidence type="ECO:0000256" key="1">
    <source>
        <dbReference type="ARBA" id="ARBA00022679"/>
    </source>
</evidence>
<name>A0A316AJV7_9BACT</name>
<dbReference type="InterPro" id="IPR030373">
    <property type="entry name" value="PABS_CS"/>
</dbReference>
<reference evidence="3 4" key="1">
    <citation type="submission" date="2018-03" db="EMBL/GenBank/DDBJ databases">
        <title>Genomic Encyclopedia of Archaeal and Bacterial Type Strains, Phase II (KMG-II): from individual species to whole genera.</title>
        <authorList>
            <person name="Goeker M."/>
        </authorList>
    </citation>
    <scope>NUCLEOTIDE SEQUENCE [LARGE SCALE GENOMIC DNA]</scope>
    <source>
        <strain evidence="3 4">DSM 100346</strain>
    </source>
</reference>
<dbReference type="EMBL" id="QGDT01000008">
    <property type="protein sequence ID" value="PWJ57264.1"/>
    <property type="molecule type" value="Genomic_DNA"/>
</dbReference>
<organism evidence="3 4">
    <name type="scientific">Dyadobacter jejuensis</name>
    <dbReference type="NCBI Taxonomy" id="1082580"/>
    <lineage>
        <taxon>Bacteria</taxon>
        <taxon>Pseudomonadati</taxon>
        <taxon>Bacteroidota</taxon>
        <taxon>Cytophagia</taxon>
        <taxon>Cytophagales</taxon>
        <taxon>Spirosomataceae</taxon>
        <taxon>Dyadobacter</taxon>
    </lineage>
</organism>
<dbReference type="GO" id="GO:0032259">
    <property type="term" value="P:methylation"/>
    <property type="evidence" value="ECO:0007669"/>
    <property type="project" value="UniProtKB-KW"/>
</dbReference>
<dbReference type="InterPro" id="IPR041698">
    <property type="entry name" value="Methyltransf_25"/>
</dbReference>
<proteinExistence type="predicted"/>
<keyword evidence="1" id="KW-0808">Transferase</keyword>
<evidence type="ECO:0000259" key="2">
    <source>
        <dbReference type="Pfam" id="PF13649"/>
    </source>
</evidence>
<accession>A0A316AJV7</accession>
<dbReference type="GO" id="GO:0008168">
    <property type="term" value="F:methyltransferase activity"/>
    <property type="evidence" value="ECO:0007669"/>
    <property type="project" value="UniProtKB-KW"/>
</dbReference>
<evidence type="ECO:0000313" key="3">
    <source>
        <dbReference type="EMBL" id="PWJ57264.1"/>
    </source>
</evidence>
<dbReference type="Proteomes" id="UP000245880">
    <property type="component" value="Unassembled WGS sequence"/>
</dbReference>
<gene>
    <name evidence="3" type="ORF">CLV98_108184</name>
</gene>
<keyword evidence="4" id="KW-1185">Reference proteome</keyword>
<dbReference type="CDD" id="cd02440">
    <property type="entry name" value="AdoMet_MTases"/>
    <property type="match status" value="1"/>
</dbReference>
<protein>
    <submittedName>
        <fullName evidence="3">Ubiquinone/menaquinone biosynthesis C-methylase UbiE</fullName>
    </submittedName>
</protein>
<keyword evidence="3" id="KW-0830">Ubiquinone</keyword>